<dbReference type="InterPro" id="IPR036961">
    <property type="entry name" value="Kinesin_motor_dom_sf"/>
</dbReference>
<dbReference type="InParanoid" id="E4WT55"/>
<dbReference type="Proteomes" id="UP000001307">
    <property type="component" value="Unassembled WGS sequence"/>
</dbReference>
<dbReference type="PANTHER" id="PTHR47969">
    <property type="entry name" value="CHROMOSOME-ASSOCIATED KINESIN KIF4A-RELATED"/>
    <property type="match status" value="1"/>
</dbReference>
<proteinExistence type="inferred from homology"/>
<dbReference type="AlphaFoldDB" id="E4WT55"/>
<dbReference type="SUPFAM" id="SSF52540">
    <property type="entry name" value="P-loop containing nucleoside triphosphate hydrolases"/>
    <property type="match status" value="1"/>
</dbReference>
<evidence type="ECO:0000313" key="10">
    <source>
        <dbReference type="EMBL" id="CBY06849.1"/>
    </source>
</evidence>
<accession>E4WT55</accession>
<dbReference type="InterPro" id="IPR001752">
    <property type="entry name" value="Kinesin_motor_dom"/>
</dbReference>
<dbReference type="InterPro" id="IPR027417">
    <property type="entry name" value="P-loop_NTPase"/>
</dbReference>
<keyword evidence="3" id="KW-0547">Nucleotide-binding</keyword>
<name>E4WT55_OIKDI</name>
<evidence type="ECO:0000256" key="7">
    <source>
        <dbReference type="PROSITE-ProRule" id="PRU00283"/>
    </source>
</evidence>
<gene>
    <name evidence="10" type="ORF">GSOID_T00005919001</name>
</gene>
<evidence type="ECO:0000256" key="2">
    <source>
        <dbReference type="ARBA" id="ARBA00022490"/>
    </source>
</evidence>
<dbReference type="GO" id="GO:0005524">
    <property type="term" value="F:ATP binding"/>
    <property type="evidence" value="ECO:0007669"/>
    <property type="project" value="UniProtKB-KW"/>
</dbReference>
<dbReference type="PANTHER" id="PTHR47969:SF15">
    <property type="entry name" value="CHROMOSOME-ASSOCIATED KINESIN KIF4A-RELATED"/>
    <property type="match status" value="1"/>
</dbReference>
<evidence type="ECO:0000256" key="6">
    <source>
        <dbReference type="ARBA" id="ARBA00023212"/>
    </source>
</evidence>
<evidence type="ECO:0000256" key="8">
    <source>
        <dbReference type="SAM" id="Coils"/>
    </source>
</evidence>
<reference evidence="10" key="1">
    <citation type="journal article" date="2010" name="Science">
        <title>Plasticity of animal genome architecture unmasked by rapid evolution of a pelagic tunicate.</title>
        <authorList>
            <person name="Denoeud F."/>
            <person name="Henriet S."/>
            <person name="Mungpakdee S."/>
            <person name="Aury J.M."/>
            <person name="Da Silva C."/>
            <person name="Brinkmann H."/>
            <person name="Mikhaleva J."/>
            <person name="Olsen L.C."/>
            <person name="Jubin C."/>
            <person name="Canestro C."/>
            <person name="Bouquet J.M."/>
            <person name="Danks G."/>
            <person name="Poulain J."/>
            <person name="Campsteijn C."/>
            <person name="Adamski M."/>
            <person name="Cross I."/>
            <person name="Yadetie F."/>
            <person name="Muffato M."/>
            <person name="Louis A."/>
            <person name="Butcher S."/>
            <person name="Tsagkogeorga G."/>
            <person name="Konrad A."/>
            <person name="Singh S."/>
            <person name="Jensen M.F."/>
            <person name="Cong E.H."/>
            <person name="Eikeseth-Otteraa H."/>
            <person name="Noel B."/>
            <person name="Anthouard V."/>
            <person name="Porcel B.M."/>
            <person name="Kachouri-Lafond R."/>
            <person name="Nishino A."/>
            <person name="Ugolini M."/>
            <person name="Chourrout P."/>
            <person name="Nishida H."/>
            <person name="Aasland R."/>
            <person name="Huzurbazar S."/>
            <person name="Westhof E."/>
            <person name="Delsuc F."/>
            <person name="Lehrach H."/>
            <person name="Reinhardt R."/>
            <person name="Weissenbach J."/>
            <person name="Roy S.W."/>
            <person name="Artiguenave F."/>
            <person name="Postlethwait J.H."/>
            <person name="Manak J.R."/>
            <person name="Thompson E.M."/>
            <person name="Jaillon O."/>
            <person name="Du Pasquier L."/>
            <person name="Boudinot P."/>
            <person name="Liberles D.A."/>
            <person name="Volff J.N."/>
            <person name="Philippe H."/>
            <person name="Lenhard B."/>
            <person name="Roest Crollius H."/>
            <person name="Wincker P."/>
            <person name="Chourrout D."/>
        </authorList>
    </citation>
    <scope>NUCLEOTIDE SEQUENCE [LARGE SCALE GENOMIC DNA]</scope>
</reference>
<keyword evidence="4" id="KW-0067">ATP-binding</keyword>
<dbReference type="GO" id="GO:0008017">
    <property type="term" value="F:microtubule binding"/>
    <property type="evidence" value="ECO:0007669"/>
    <property type="project" value="InterPro"/>
</dbReference>
<evidence type="ECO:0000259" key="9">
    <source>
        <dbReference type="PROSITE" id="PS50067"/>
    </source>
</evidence>
<evidence type="ECO:0000256" key="5">
    <source>
        <dbReference type="ARBA" id="ARBA00023054"/>
    </source>
</evidence>
<sequence>MMIATITADEENFQESLSTLKYANRMKDLQTEPIVIEESASKMIKELEEELTRLKSAMKTSRRPSDLNQSELEAILEAKMSEIELLTQDYEERLAQELRKSAALKKKLEENFDQLLAEELEKVKKEKGGISNSSLIQLRSELDFLRGENQFLRVRKTTIIKKIWSRTKQTE</sequence>
<evidence type="ECO:0000256" key="3">
    <source>
        <dbReference type="ARBA" id="ARBA00022741"/>
    </source>
</evidence>
<comment type="subcellular location">
    <subcellularLocation>
        <location evidence="1">Cytoplasm</location>
        <location evidence="1">Cytoskeleton</location>
    </subcellularLocation>
</comment>
<organism evidence="10">
    <name type="scientific">Oikopleura dioica</name>
    <name type="common">Tunicate</name>
    <dbReference type="NCBI Taxonomy" id="34765"/>
    <lineage>
        <taxon>Eukaryota</taxon>
        <taxon>Metazoa</taxon>
        <taxon>Chordata</taxon>
        <taxon>Tunicata</taxon>
        <taxon>Appendicularia</taxon>
        <taxon>Copelata</taxon>
        <taxon>Oikopleuridae</taxon>
        <taxon>Oikopleura</taxon>
    </lineage>
</organism>
<dbReference type="EMBL" id="FN653016">
    <property type="protein sequence ID" value="CBY06849.1"/>
    <property type="molecule type" value="Genomic_DNA"/>
</dbReference>
<dbReference type="GO" id="GO:0005875">
    <property type="term" value="C:microtubule associated complex"/>
    <property type="evidence" value="ECO:0007669"/>
    <property type="project" value="TreeGrafter"/>
</dbReference>
<protein>
    <recommendedName>
        <fullName evidence="9">Kinesin motor domain-containing protein</fullName>
    </recommendedName>
</protein>
<keyword evidence="6" id="KW-0206">Cytoskeleton</keyword>
<dbReference type="GO" id="GO:0003777">
    <property type="term" value="F:microtubule motor activity"/>
    <property type="evidence" value="ECO:0007669"/>
    <property type="project" value="InterPro"/>
</dbReference>
<dbReference type="GO" id="GO:0007018">
    <property type="term" value="P:microtubule-based movement"/>
    <property type="evidence" value="ECO:0007669"/>
    <property type="project" value="InterPro"/>
</dbReference>
<evidence type="ECO:0000256" key="4">
    <source>
        <dbReference type="ARBA" id="ARBA00022840"/>
    </source>
</evidence>
<keyword evidence="11" id="KW-1185">Reference proteome</keyword>
<evidence type="ECO:0000313" key="11">
    <source>
        <dbReference type="Proteomes" id="UP000001307"/>
    </source>
</evidence>
<dbReference type="Gene3D" id="3.40.850.10">
    <property type="entry name" value="Kinesin motor domain"/>
    <property type="match status" value="1"/>
</dbReference>
<dbReference type="PROSITE" id="PS50067">
    <property type="entry name" value="KINESIN_MOTOR_2"/>
    <property type="match status" value="1"/>
</dbReference>
<feature type="domain" description="Kinesin motor" evidence="9">
    <location>
        <begin position="1"/>
        <end position="29"/>
    </location>
</feature>
<dbReference type="GO" id="GO:0051231">
    <property type="term" value="P:spindle elongation"/>
    <property type="evidence" value="ECO:0007669"/>
    <property type="project" value="TreeGrafter"/>
</dbReference>
<dbReference type="OrthoDB" id="3176171at2759"/>
<feature type="coiled-coil region" evidence="8">
    <location>
        <begin position="37"/>
        <end position="155"/>
    </location>
</feature>
<comment type="similarity">
    <text evidence="7">Belongs to the TRAFAC class myosin-kinesin ATPase superfamily. Kinesin family.</text>
</comment>
<evidence type="ECO:0000256" key="1">
    <source>
        <dbReference type="ARBA" id="ARBA00004245"/>
    </source>
</evidence>
<dbReference type="InterPro" id="IPR027640">
    <property type="entry name" value="Kinesin-like_fam"/>
</dbReference>
<dbReference type="GO" id="GO:0007052">
    <property type="term" value="P:mitotic spindle organization"/>
    <property type="evidence" value="ECO:0007669"/>
    <property type="project" value="TreeGrafter"/>
</dbReference>
<comment type="caution">
    <text evidence="7">Lacks conserved residue(s) required for the propagation of feature annotation.</text>
</comment>
<keyword evidence="2" id="KW-0963">Cytoplasm</keyword>
<keyword evidence="5 8" id="KW-0175">Coiled coil</keyword>